<dbReference type="Proteomes" id="UP000230821">
    <property type="component" value="Unassembled WGS sequence"/>
</dbReference>
<comment type="caution">
    <text evidence="2">The sequence shown here is derived from an EMBL/GenBank/DDBJ whole genome shotgun (WGS) entry which is preliminary data.</text>
</comment>
<evidence type="ECO:0000313" key="3">
    <source>
        <dbReference type="Proteomes" id="UP000230821"/>
    </source>
</evidence>
<dbReference type="AlphaFoldDB" id="A0A2G6K8Z5"/>
<name>A0A2G6K8Z5_9BACT</name>
<evidence type="ECO:0000313" key="2">
    <source>
        <dbReference type="EMBL" id="PIE32133.1"/>
    </source>
</evidence>
<dbReference type="Pfam" id="PF12836">
    <property type="entry name" value="HHH_3"/>
    <property type="match status" value="1"/>
</dbReference>
<reference evidence="2 3" key="1">
    <citation type="submission" date="2017-10" db="EMBL/GenBank/DDBJ databases">
        <title>Novel microbial diversity and functional potential in the marine mammal oral microbiome.</title>
        <authorList>
            <person name="Dudek N.K."/>
            <person name="Sun C.L."/>
            <person name="Burstein D."/>
            <person name="Kantor R.S."/>
            <person name="Aliaga Goltsman D.S."/>
            <person name="Bik E.M."/>
            <person name="Thomas B.C."/>
            <person name="Banfield J.F."/>
            <person name="Relman D.A."/>
        </authorList>
    </citation>
    <scope>NUCLEOTIDE SEQUENCE [LARGE SCALE GENOMIC DNA]</scope>
    <source>
        <strain evidence="2">DOLJORAL78_47_16</strain>
    </source>
</reference>
<dbReference type="GO" id="GO:0015627">
    <property type="term" value="C:type II protein secretion system complex"/>
    <property type="evidence" value="ECO:0007669"/>
    <property type="project" value="TreeGrafter"/>
</dbReference>
<dbReference type="InterPro" id="IPR003583">
    <property type="entry name" value="Hlx-hairpin-Hlx_DNA-bd_motif"/>
</dbReference>
<organism evidence="2 3">
    <name type="scientific">candidate division KSB3 bacterium</name>
    <dbReference type="NCBI Taxonomy" id="2044937"/>
    <lineage>
        <taxon>Bacteria</taxon>
        <taxon>candidate division KSB3</taxon>
    </lineage>
</organism>
<dbReference type="InterPro" id="IPR010994">
    <property type="entry name" value="RuvA_2-like"/>
</dbReference>
<accession>A0A2G6K8Z5</accession>
<dbReference type="PANTHER" id="PTHR21180">
    <property type="entry name" value="ENDONUCLEASE/EXONUCLEASE/PHOSPHATASE FAMILY DOMAIN-CONTAINING PROTEIN 1"/>
    <property type="match status" value="1"/>
</dbReference>
<dbReference type="Gene3D" id="1.10.150.320">
    <property type="entry name" value="Photosystem II 12 kDa extrinsic protein"/>
    <property type="match status" value="1"/>
</dbReference>
<dbReference type="GO" id="GO:0003677">
    <property type="term" value="F:DNA binding"/>
    <property type="evidence" value="ECO:0007669"/>
    <property type="project" value="InterPro"/>
</dbReference>
<dbReference type="GO" id="GO:0015628">
    <property type="term" value="P:protein secretion by the type II secretion system"/>
    <property type="evidence" value="ECO:0007669"/>
    <property type="project" value="TreeGrafter"/>
</dbReference>
<dbReference type="PANTHER" id="PTHR21180:SF32">
    <property type="entry name" value="ENDONUCLEASE_EXONUCLEASE_PHOSPHATASE FAMILY DOMAIN-CONTAINING PROTEIN 1"/>
    <property type="match status" value="1"/>
</dbReference>
<sequence>MRFSRRQQQVAGCAFCLFMIWMLWVVYADTYQTLDVRTMTTSDPPDLLFYLDSRIDVNRANSEELQLLPDIGPVLANRIIAYRERHGHFVSPESLELVKGIGPKTVHKIHYYVDF</sequence>
<gene>
    <name evidence="2" type="ORF">CSA56_16110</name>
</gene>
<proteinExistence type="predicted"/>
<dbReference type="SMART" id="SM00278">
    <property type="entry name" value="HhH1"/>
    <property type="match status" value="2"/>
</dbReference>
<dbReference type="SUPFAM" id="SSF47781">
    <property type="entry name" value="RuvA domain 2-like"/>
    <property type="match status" value="1"/>
</dbReference>
<dbReference type="EMBL" id="PDSK01000117">
    <property type="protein sequence ID" value="PIE32133.1"/>
    <property type="molecule type" value="Genomic_DNA"/>
</dbReference>
<feature type="domain" description="Helix-hairpin-helix DNA-binding motif class 1" evidence="1">
    <location>
        <begin position="63"/>
        <end position="82"/>
    </location>
</feature>
<dbReference type="InterPro" id="IPR051675">
    <property type="entry name" value="Endo/Exo/Phosphatase_dom_1"/>
</dbReference>
<evidence type="ECO:0000259" key="1">
    <source>
        <dbReference type="SMART" id="SM00278"/>
    </source>
</evidence>
<dbReference type="GO" id="GO:0006281">
    <property type="term" value="P:DNA repair"/>
    <property type="evidence" value="ECO:0007669"/>
    <property type="project" value="InterPro"/>
</dbReference>
<feature type="domain" description="Helix-hairpin-helix DNA-binding motif class 1" evidence="1">
    <location>
        <begin position="93"/>
        <end position="112"/>
    </location>
</feature>
<protein>
    <recommendedName>
        <fullName evidence="1">Helix-hairpin-helix DNA-binding motif class 1 domain-containing protein</fullName>
    </recommendedName>
</protein>